<dbReference type="Pfam" id="PF14559">
    <property type="entry name" value="TPR_19"/>
    <property type="match status" value="1"/>
</dbReference>
<accession>G2LLM8</accession>
<feature type="repeat" description="TPR" evidence="3">
    <location>
        <begin position="172"/>
        <end position="205"/>
    </location>
</feature>
<dbReference type="PANTHER" id="PTHR45586">
    <property type="entry name" value="TPR REPEAT-CONTAINING PROTEIN PA4667"/>
    <property type="match status" value="1"/>
</dbReference>
<organism evidence="5 6">
    <name type="scientific">Chloracidobacterium thermophilum (strain B)</name>
    <dbReference type="NCBI Taxonomy" id="981222"/>
    <lineage>
        <taxon>Bacteria</taxon>
        <taxon>Pseudomonadati</taxon>
        <taxon>Acidobacteriota</taxon>
        <taxon>Terriglobia</taxon>
        <taxon>Terriglobales</taxon>
        <taxon>Acidobacteriaceae</taxon>
        <taxon>Chloracidobacterium</taxon>
    </lineage>
</organism>
<proteinExistence type="predicted"/>
<dbReference type="EMBL" id="CP002515">
    <property type="protein sequence ID" value="AEP13824.1"/>
    <property type="molecule type" value="Genomic_DNA"/>
</dbReference>
<keyword evidence="2 3" id="KW-0802">TPR repeat</keyword>
<dbReference type="SUPFAM" id="SSF48452">
    <property type="entry name" value="TPR-like"/>
    <property type="match status" value="1"/>
</dbReference>
<name>G2LLM8_CHLTF</name>
<evidence type="ECO:0000256" key="4">
    <source>
        <dbReference type="SAM" id="MobiDB-lite"/>
    </source>
</evidence>
<keyword evidence="1" id="KW-0677">Repeat</keyword>
<gene>
    <name evidence="5" type="ordered locus">Cabther_B0827</name>
</gene>
<feature type="compositionally biased region" description="Low complexity" evidence="4">
    <location>
        <begin position="76"/>
        <end position="94"/>
    </location>
</feature>
<dbReference type="InterPro" id="IPR011990">
    <property type="entry name" value="TPR-like_helical_dom_sf"/>
</dbReference>
<evidence type="ECO:0000313" key="6">
    <source>
        <dbReference type="Proteomes" id="UP000006791"/>
    </source>
</evidence>
<dbReference type="PANTHER" id="PTHR45586:SF1">
    <property type="entry name" value="LIPOPOLYSACCHARIDE ASSEMBLY PROTEIN B"/>
    <property type="match status" value="1"/>
</dbReference>
<feature type="region of interest" description="Disordered" evidence="4">
    <location>
        <begin position="76"/>
        <end position="127"/>
    </location>
</feature>
<dbReference type="KEGG" id="ctm:Cabther_B0827"/>
<dbReference type="SMART" id="SM00028">
    <property type="entry name" value="TPR"/>
    <property type="match status" value="3"/>
</dbReference>
<dbReference type="InterPro" id="IPR051012">
    <property type="entry name" value="CellSynth/LPSAsmb/PSIAsmb"/>
</dbReference>
<evidence type="ECO:0000256" key="2">
    <source>
        <dbReference type="ARBA" id="ARBA00022803"/>
    </source>
</evidence>
<evidence type="ECO:0000256" key="3">
    <source>
        <dbReference type="PROSITE-ProRule" id="PRU00339"/>
    </source>
</evidence>
<dbReference type="STRING" id="981222.Cabther_B0827"/>
<dbReference type="Proteomes" id="UP000006791">
    <property type="component" value="Chromosome 2"/>
</dbReference>
<sequence length="295" mass="30406">MQQLPHRPGFLTFHGHGQHGLGPGFPCDLSQLCFEPSFSEPVSTASFKTFVLGLVVGALGGYGLGHWLPLGGAAGAGASPPAPAGRPAATAVAPPLTPDQSRGALPATHPPLTTAGGPSASPAVRAACQSADADPGNYLAQMDAAAALYRAGNFAGALDYAQRARHLRPDSVDALLAVGVSQAELEQYDAAAKTLAQAVERRPDDADIRTELAYVHLRRKDFRAALAEAERAHRLAAHAERTLEIIVQSALALGEKARAKAALDRLAAVNPGNPRLAELARALAAATPTAKGKPS</sequence>
<dbReference type="HOGENOM" id="CLU_942320_0_0_0"/>
<reference evidence="5 6" key="1">
    <citation type="journal article" date="2012" name="Environ. Microbiol.">
        <title>Complete genome of Candidatus Chloracidobacterium thermophilum, a chlorophyll-based photoheterotroph belonging to the phylum Acidobacteria.</title>
        <authorList>
            <person name="Garcia Costas A.M."/>
            <person name="Liu Z."/>
            <person name="Tomsho L.P."/>
            <person name="Schuster S.C."/>
            <person name="Ward D.M."/>
            <person name="Bryant D.A."/>
        </authorList>
    </citation>
    <scope>NUCLEOTIDE SEQUENCE [LARGE SCALE GENOMIC DNA]</scope>
    <source>
        <strain evidence="5 6">B</strain>
    </source>
</reference>
<dbReference type="PROSITE" id="PS50005">
    <property type="entry name" value="TPR"/>
    <property type="match status" value="1"/>
</dbReference>
<protein>
    <submittedName>
        <fullName evidence="5">Uncharacterized protein</fullName>
    </submittedName>
</protein>
<dbReference type="Gene3D" id="1.25.40.10">
    <property type="entry name" value="Tetratricopeptide repeat domain"/>
    <property type="match status" value="1"/>
</dbReference>
<keyword evidence="6" id="KW-1185">Reference proteome</keyword>
<dbReference type="AlphaFoldDB" id="G2LLM8"/>
<evidence type="ECO:0000256" key="1">
    <source>
        <dbReference type="ARBA" id="ARBA00022737"/>
    </source>
</evidence>
<evidence type="ECO:0000313" key="5">
    <source>
        <dbReference type="EMBL" id="AEP13824.1"/>
    </source>
</evidence>
<dbReference type="InterPro" id="IPR019734">
    <property type="entry name" value="TPR_rpt"/>
</dbReference>